<dbReference type="Proteomes" id="UP001187531">
    <property type="component" value="Unassembled WGS sequence"/>
</dbReference>
<organism evidence="2 3">
    <name type="scientific">Artemia franciscana</name>
    <name type="common">Brine shrimp</name>
    <name type="synonym">Artemia sanfranciscana</name>
    <dbReference type="NCBI Taxonomy" id="6661"/>
    <lineage>
        <taxon>Eukaryota</taxon>
        <taxon>Metazoa</taxon>
        <taxon>Ecdysozoa</taxon>
        <taxon>Arthropoda</taxon>
        <taxon>Crustacea</taxon>
        <taxon>Branchiopoda</taxon>
        <taxon>Anostraca</taxon>
        <taxon>Artemiidae</taxon>
        <taxon>Artemia</taxon>
    </lineage>
</organism>
<dbReference type="EMBL" id="JAVRJZ010000007">
    <property type="protein sequence ID" value="KAK2720840.1"/>
    <property type="molecule type" value="Genomic_DNA"/>
</dbReference>
<keyword evidence="3" id="KW-1185">Reference proteome</keyword>
<reference evidence="2" key="1">
    <citation type="submission" date="2023-07" db="EMBL/GenBank/DDBJ databases">
        <title>Chromosome-level genome assembly of Artemia franciscana.</title>
        <authorList>
            <person name="Jo E."/>
        </authorList>
    </citation>
    <scope>NUCLEOTIDE SEQUENCE</scope>
    <source>
        <tissue evidence="2">Whole body</tissue>
    </source>
</reference>
<accession>A0AA88LGK9</accession>
<sequence>MSSDSVLLQDLNTVAYDENIKNLRKYCENCGDFNDDSLRVLQYLKASDLKAAKHDEKHKKHIVGSKHKKQKCKKESCKKHKASKATDYKIKNPNEQDRINRSFNRKKKVDKHWKTRKKEKHERQSNQPFQPKFVSDKVEFLNQEHNGRTSGSSGSETNNRVPTLEEIGDGKFAGDIEAISSLSSLIENGRISESQFKQSGNKKGLLDYETEGKRGQGLKRNTYVEEQEEILVEVDHEGQFVDIEVGMTKNNKISEKDEMTVKNISIKRQNGLKANHGNSAGMAAELDLDYADDVGLLFDPEHTQKMLDDITEWSRLIGLKVSAEKTKFMVINYPTQCL</sequence>
<evidence type="ECO:0000313" key="2">
    <source>
        <dbReference type="EMBL" id="KAK2720840.1"/>
    </source>
</evidence>
<feature type="compositionally biased region" description="Basic residues" evidence="1">
    <location>
        <begin position="56"/>
        <end position="78"/>
    </location>
</feature>
<comment type="caution">
    <text evidence="2">The sequence shown here is derived from an EMBL/GenBank/DDBJ whole genome shotgun (WGS) entry which is preliminary data.</text>
</comment>
<feature type="region of interest" description="Disordered" evidence="1">
    <location>
        <begin position="92"/>
        <end position="130"/>
    </location>
</feature>
<proteinExistence type="predicted"/>
<protein>
    <submittedName>
        <fullName evidence="2">Uncharacterized protein</fullName>
    </submittedName>
</protein>
<feature type="compositionally biased region" description="Basic residues" evidence="1">
    <location>
        <begin position="103"/>
        <end position="120"/>
    </location>
</feature>
<dbReference type="AlphaFoldDB" id="A0AA88LGK9"/>
<gene>
    <name evidence="2" type="ORF">QYM36_004650</name>
</gene>
<name>A0AA88LGK9_ARTSF</name>
<evidence type="ECO:0000256" key="1">
    <source>
        <dbReference type="SAM" id="MobiDB-lite"/>
    </source>
</evidence>
<feature type="region of interest" description="Disordered" evidence="1">
    <location>
        <begin position="55"/>
        <end position="78"/>
    </location>
</feature>
<evidence type="ECO:0000313" key="3">
    <source>
        <dbReference type="Proteomes" id="UP001187531"/>
    </source>
</evidence>